<dbReference type="Gene3D" id="3.30.70.1790">
    <property type="entry name" value="RepB DNA-primase, N-terminal domain"/>
    <property type="match status" value="1"/>
</dbReference>
<keyword evidence="6" id="KW-1185">Reference proteome</keyword>
<comment type="caution">
    <text evidence="2">The sequence shown here is derived from an EMBL/GenBank/DDBJ whole genome shotgun (WGS) entry which is preliminary data.</text>
</comment>
<evidence type="ECO:0000313" key="6">
    <source>
        <dbReference type="Proteomes" id="UP001152797"/>
    </source>
</evidence>
<evidence type="ECO:0000313" key="3">
    <source>
        <dbReference type="EMBL" id="CAI4013357.1"/>
    </source>
</evidence>
<sequence>MVIAGHIHLVPSFCHCFRIPSTISAAQDLEAALTFIRSFPDCSSWNILLLDQERKNALVHRPQLSTQALLAELSVWMKLPCHFFIRPNLNSVVMIDLDNFTGSLSKLLQLHPRALVQTSRQSYQLWLTLDQRHQARDAQIVTQELTKALGGDPCSARITQVGRLPGSINRKPEKQCHTHLLYSGLANLDEAQYLQLTSNPQMRLQHGSVQTDSAPPKRDISRDDWREACHFFESNPQATLEDAIQHCPLLAKRGNQAHPTGFLTIVYRFCSQPSYITFNKSCLILPMCDNRYFTLVMLPSPCFIASSRCALRDLCFTHHSAAPLFVRTTTPD</sequence>
<dbReference type="EMBL" id="CAMXCT010003520">
    <property type="protein sequence ID" value="CAI4004879.1"/>
    <property type="molecule type" value="Genomic_DNA"/>
</dbReference>
<accession>A0A9P1D6P4</accession>
<protein>
    <submittedName>
        <fullName evidence="5">RepB-like DNA primase domain-containing protein</fullName>
    </submittedName>
</protein>
<dbReference type="EMBL" id="CAMXCT020005824">
    <property type="protein sequence ID" value="CAL1166732.1"/>
    <property type="molecule type" value="Genomic_DNA"/>
</dbReference>
<name>A0A9P1D6P4_9DINO</name>
<evidence type="ECO:0000313" key="4">
    <source>
        <dbReference type="EMBL" id="CAL1158254.1"/>
    </source>
</evidence>
<evidence type="ECO:0000313" key="5">
    <source>
        <dbReference type="EMBL" id="CAL4792191.1"/>
    </source>
</evidence>
<dbReference type="Pfam" id="PF16793">
    <property type="entry name" value="RepB_primase"/>
    <property type="match status" value="1"/>
</dbReference>
<proteinExistence type="predicted"/>
<evidence type="ECO:0000259" key="1">
    <source>
        <dbReference type="Pfam" id="PF16793"/>
    </source>
</evidence>
<dbReference type="EMBL" id="CAMXCT030003520">
    <property type="protein sequence ID" value="CAL4792191.1"/>
    <property type="molecule type" value="Genomic_DNA"/>
</dbReference>
<dbReference type="InterPro" id="IPR039459">
    <property type="entry name" value="RepB-like_DNA_primase_dom"/>
</dbReference>
<dbReference type="EMBL" id="CAMXCT030005824">
    <property type="protein sequence ID" value="CAL4800669.1"/>
    <property type="molecule type" value="Genomic_DNA"/>
</dbReference>
<dbReference type="OrthoDB" id="475982at2759"/>
<dbReference type="EMBL" id="CAMXCT020003520">
    <property type="protein sequence ID" value="CAL1158254.1"/>
    <property type="molecule type" value="Genomic_DNA"/>
</dbReference>
<dbReference type="AlphaFoldDB" id="A0A9P1D6P4"/>
<dbReference type="Proteomes" id="UP001152797">
    <property type="component" value="Unassembled WGS sequence"/>
</dbReference>
<reference evidence="2" key="1">
    <citation type="submission" date="2022-10" db="EMBL/GenBank/DDBJ databases">
        <authorList>
            <person name="Chen Y."/>
            <person name="Dougan E. K."/>
            <person name="Chan C."/>
            <person name="Rhodes N."/>
            <person name="Thang M."/>
        </authorList>
    </citation>
    <scope>NUCLEOTIDE SEQUENCE</scope>
</reference>
<evidence type="ECO:0000313" key="2">
    <source>
        <dbReference type="EMBL" id="CAI4004879.1"/>
    </source>
</evidence>
<gene>
    <name evidence="2" type="ORF">C1SCF055_LOCUS30648</name>
    <name evidence="3" type="ORF">C1SCF055_LOCUS38340</name>
</gene>
<organism evidence="2">
    <name type="scientific">Cladocopium goreaui</name>
    <dbReference type="NCBI Taxonomy" id="2562237"/>
    <lineage>
        <taxon>Eukaryota</taxon>
        <taxon>Sar</taxon>
        <taxon>Alveolata</taxon>
        <taxon>Dinophyceae</taxon>
        <taxon>Suessiales</taxon>
        <taxon>Symbiodiniaceae</taxon>
        <taxon>Cladocopium</taxon>
    </lineage>
</organism>
<feature type="domain" description="RepB-like DNA primase" evidence="1">
    <location>
        <begin position="94"/>
        <end position="174"/>
    </location>
</feature>
<dbReference type="EMBL" id="CAMXCT010005824">
    <property type="protein sequence ID" value="CAI4013357.1"/>
    <property type="molecule type" value="Genomic_DNA"/>
</dbReference>
<reference evidence="4" key="2">
    <citation type="submission" date="2024-04" db="EMBL/GenBank/DDBJ databases">
        <authorList>
            <person name="Chen Y."/>
            <person name="Shah S."/>
            <person name="Dougan E. K."/>
            <person name="Thang M."/>
            <person name="Chan C."/>
        </authorList>
    </citation>
    <scope>NUCLEOTIDE SEQUENCE [LARGE SCALE GENOMIC DNA]</scope>
</reference>